<dbReference type="VEuPathDB" id="MicrosporidiaDB:H312_02025"/>
<dbReference type="OrthoDB" id="6629194at2759"/>
<evidence type="ECO:0000313" key="2">
    <source>
        <dbReference type="Proteomes" id="UP000030655"/>
    </source>
</evidence>
<name>A0A059F0B1_9MICR</name>
<proteinExistence type="predicted"/>
<dbReference type="AlphaFoldDB" id="A0A059F0B1"/>
<evidence type="ECO:0000313" key="1">
    <source>
        <dbReference type="EMBL" id="KCZ80570.1"/>
    </source>
</evidence>
<protein>
    <submittedName>
        <fullName evidence="1">Uncharacterized protein</fullName>
    </submittedName>
</protein>
<reference evidence="2" key="1">
    <citation type="submission" date="2013-02" db="EMBL/GenBank/DDBJ databases">
        <authorList>
            <consortium name="The Broad Institute Genome Sequencing Platform"/>
            <person name="Cuomo C."/>
            <person name="Becnel J."/>
            <person name="Sanscrainte N."/>
            <person name="Walker B."/>
            <person name="Young S.K."/>
            <person name="Zeng Q."/>
            <person name="Gargeya S."/>
            <person name="Fitzgerald M."/>
            <person name="Haas B."/>
            <person name="Abouelleil A."/>
            <person name="Alvarado L."/>
            <person name="Arachchi H.M."/>
            <person name="Berlin A.M."/>
            <person name="Chapman S.B."/>
            <person name="Dewar J."/>
            <person name="Goldberg J."/>
            <person name="Griggs A."/>
            <person name="Gujja S."/>
            <person name="Hansen M."/>
            <person name="Howarth C."/>
            <person name="Imamovic A."/>
            <person name="Larimer J."/>
            <person name="McCowan C."/>
            <person name="Murphy C."/>
            <person name="Neiman D."/>
            <person name="Pearson M."/>
            <person name="Priest M."/>
            <person name="Roberts A."/>
            <person name="Saif S."/>
            <person name="Shea T."/>
            <person name="Sisk P."/>
            <person name="Sykes S."/>
            <person name="Wortman J."/>
            <person name="Nusbaum C."/>
            <person name="Birren B."/>
        </authorList>
    </citation>
    <scope>NUCLEOTIDE SEQUENCE [LARGE SCALE GENOMIC DNA]</scope>
    <source>
        <strain evidence="2">PRA339</strain>
    </source>
</reference>
<dbReference type="HOGENOM" id="CLU_2009305_0_0_1"/>
<dbReference type="EMBL" id="KK365173">
    <property type="protein sequence ID" value="KCZ80570.1"/>
    <property type="molecule type" value="Genomic_DNA"/>
</dbReference>
<reference evidence="1 2" key="2">
    <citation type="submission" date="2014-03" db="EMBL/GenBank/DDBJ databases">
        <title>The Genome Sequence of Anncaliia algerae insect isolate PRA339.</title>
        <authorList>
            <consortium name="The Broad Institute Genome Sequencing Platform"/>
            <consortium name="The Broad Institute Genome Sequencing Center for Infectious Disease"/>
            <person name="Cuomo C."/>
            <person name="Becnel J."/>
            <person name="Sanscrainte N."/>
            <person name="Walker B."/>
            <person name="Young S.K."/>
            <person name="Zeng Q."/>
            <person name="Gargeya S."/>
            <person name="Fitzgerald M."/>
            <person name="Haas B."/>
            <person name="Abouelleil A."/>
            <person name="Alvarado L."/>
            <person name="Arachchi H.M."/>
            <person name="Berlin A.M."/>
            <person name="Chapman S.B."/>
            <person name="Dewar J."/>
            <person name="Goldberg J."/>
            <person name="Griggs A."/>
            <person name="Gujja S."/>
            <person name="Hansen M."/>
            <person name="Howarth C."/>
            <person name="Imamovic A."/>
            <person name="Larimer J."/>
            <person name="McCowan C."/>
            <person name="Murphy C."/>
            <person name="Neiman D."/>
            <person name="Pearson M."/>
            <person name="Priest M."/>
            <person name="Roberts A."/>
            <person name="Saif S."/>
            <person name="Shea T."/>
            <person name="Sisk P."/>
            <person name="Sykes S."/>
            <person name="Wortman J."/>
            <person name="Nusbaum C."/>
            <person name="Birren B."/>
        </authorList>
    </citation>
    <scope>NUCLEOTIDE SEQUENCE [LARGE SCALE GENOMIC DNA]</scope>
    <source>
        <strain evidence="1 2">PRA339</strain>
    </source>
</reference>
<accession>A0A059F0B1</accession>
<gene>
    <name evidence="1" type="ORF">H312_02025</name>
</gene>
<organism evidence="1 2">
    <name type="scientific">Anncaliia algerae PRA339</name>
    <dbReference type="NCBI Taxonomy" id="1288291"/>
    <lineage>
        <taxon>Eukaryota</taxon>
        <taxon>Fungi</taxon>
        <taxon>Fungi incertae sedis</taxon>
        <taxon>Microsporidia</taxon>
        <taxon>Tubulinosematoidea</taxon>
        <taxon>Tubulinosematidae</taxon>
        <taxon>Anncaliia</taxon>
    </lineage>
</organism>
<dbReference type="Proteomes" id="UP000030655">
    <property type="component" value="Unassembled WGS sequence"/>
</dbReference>
<sequence length="124" mass="14603">MSKKSLRKKIVENYMEDSAINSSLLTMSYLNYLSRHESIVYLEYVATLGLIKNERSCPACNNNMRIVLDTKRIDSYAWTCKIPCRKTLCVRKDSIFEHMRKGFHVIFLFLRMWIKDDLQGDIAL</sequence>
<keyword evidence="2" id="KW-1185">Reference proteome</keyword>
<feature type="non-terminal residue" evidence="1">
    <location>
        <position position="124"/>
    </location>
</feature>